<dbReference type="KEGG" id="nvi:103316306"/>
<dbReference type="EnsemblMetazoa" id="XM_016986091">
    <property type="protein sequence ID" value="XP_016841580"/>
    <property type="gene ID" value="LOC103316306"/>
</dbReference>
<dbReference type="Proteomes" id="UP000002358">
    <property type="component" value="Chromosome 5"/>
</dbReference>
<dbReference type="InParanoid" id="A0A7M7M299"/>
<dbReference type="InterPro" id="IPR013087">
    <property type="entry name" value="Znf_C2H2_type"/>
</dbReference>
<reference evidence="3" key="1">
    <citation type="submission" date="2021-01" db="UniProtKB">
        <authorList>
            <consortium name="EnsemblMetazoa"/>
        </authorList>
    </citation>
    <scope>IDENTIFICATION</scope>
</reference>
<evidence type="ECO:0000256" key="1">
    <source>
        <dbReference type="PROSITE-ProRule" id="PRU00042"/>
    </source>
</evidence>
<dbReference type="OrthoDB" id="10606895at2759"/>
<accession>A0A7M7M299</accession>
<sequence>MGIRLNNGTYIGPACQRINNHLQRIRFPKQCRLRMLFREEDPLYMERSIKEEIVADSQNEIPYFEFYECPSFDSNYDHPVTANICTKLEEKFKIAIDKVHSSHYKHFIQFYCTKCQSTTDVHFRKYRNCRNKNCSTILKYQCILCGKLFKHYTGAYMHVKKNNCEKSNKTVKTEIKTELITKCSKKYNPYNNKIKKNGIRKNTCPKCFTAYKNGAGFAIHFKYCGLKRDINCSYCPYKCKLEAELTRHMKKHVKLE</sequence>
<keyword evidence="1" id="KW-0862">Zinc</keyword>
<dbReference type="RefSeq" id="XP_016841580.1">
    <property type="nucleotide sequence ID" value="XM_016986091.2"/>
</dbReference>
<dbReference type="GeneID" id="103316306"/>
<evidence type="ECO:0000259" key="2">
    <source>
        <dbReference type="PROSITE" id="PS50157"/>
    </source>
</evidence>
<dbReference type="GO" id="GO:0008270">
    <property type="term" value="F:zinc ion binding"/>
    <property type="evidence" value="ECO:0007669"/>
    <property type="project" value="UniProtKB-KW"/>
</dbReference>
<dbReference type="PROSITE" id="PS00028">
    <property type="entry name" value="ZINC_FINGER_C2H2_1"/>
    <property type="match status" value="1"/>
</dbReference>
<keyword evidence="1" id="KW-0863">Zinc-finger</keyword>
<organism evidence="3 4">
    <name type="scientific">Nasonia vitripennis</name>
    <name type="common">Parasitic wasp</name>
    <dbReference type="NCBI Taxonomy" id="7425"/>
    <lineage>
        <taxon>Eukaryota</taxon>
        <taxon>Metazoa</taxon>
        <taxon>Ecdysozoa</taxon>
        <taxon>Arthropoda</taxon>
        <taxon>Hexapoda</taxon>
        <taxon>Insecta</taxon>
        <taxon>Pterygota</taxon>
        <taxon>Neoptera</taxon>
        <taxon>Endopterygota</taxon>
        <taxon>Hymenoptera</taxon>
        <taxon>Apocrita</taxon>
        <taxon>Proctotrupomorpha</taxon>
        <taxon>Chalcidoidea</taxon>
        <taxon>Pteromalidae</taxon>
        <taxon>Pteromalinae</taxon>
        <taxon>Nasonia</taxon>
    </lineage>
</organism>
<keyword evidence="1" id="KW-0479">Metal-binding</keyword>
<dbReference type="SMART" id="SM00355">
    <property type="entry name" value="ZnF_C2H2"/>
    <property type="match status" value="2"/>
</dbReference>
<dbReference type="AlphaFoldDB" id="A0A7M7M299"/>
<protein>
    <recommendedName>
        <fullName evidence="2">C2H2-type domain-containing protein</fullName>
    </recommendedName>
</protein>
<feature type="domain" description="C2H2-type" evidence="2">
    <location>
        <begin position="140"/>
        <end position="167"/>
    </location>
</feature>
<dbReference type="PROSITE" id="PS50157">
    <property type="entry name" value="ZINC_FINGER_C2H2_2"/>
    <property type="match status" value="1"/>
</dbReference>
<name>A0A7M7M299_NASVI</name>
<keyword evidence="4" id="KW-1185">Reference proteome</keyword>
<evidence type="ECO:0000313" key="3">
    <source>
        <dbReference type="EnsemblMetazoa" id="XP_016841580"/>
    </source>
</evidence>
<evidence type="ECO:0000313" key="4">
    <source>
        <dbReference type="Proteomes" id="UP000002358"/>
    </source>
</evidence>
<proteinExistence type="predicted"/>